<dbReference type="Gene3D" id="3.40.190.290">
    <property type="match status" value="1"/>
</dbReference>
<evidence type="ECO:0000256" key="1">
    <source>
        <dbReference type="ARBA" id="ARBA00009437"/>
    </source>
</evidence>
<dbReference type="Proteomes" id="UP000886780">
    <property type="component" value="Unassembled WGS sequence"/>
</dbReference>
<evidence type="ECO:0000256" key="3">
    <source>
        <dbReference type="ARBA" id="ARBA00023125"/>
    </source>
</evidence>
<reference evidence="6" key="1">
    <citation type="journal article" date="2021" name="PeerJ">
        <title>Extensive microbial diversity within the chicken gut microbiome revealed by metagenomics and culture.</title>
        <authorList>
            <person name="Gilroy R."/>
            <person name="Ravi A."/>
            <person name="Getino M."/>
            <person name="Pursley I."/>
            <person name="Horton D.L."/>
            <person name="Alikhan N.F."/>
            <person name="Baker D."/>
            <person name="Gharbi K."/>
            <person name="Hall N."/>
            <person name="Watson M."/>
            <person name="Adriaenssens E.M."/>
            <person name="Foster-Nyarko E."/>
            <person name="Jarju S."/>
            <person name="Secka A."/>
            <person name="Antonio M."/>
            <person name="Oren A."/>
            <person name="Chaudhuri R.R."/>
            <person name="La Ragione R."/>
            <person name="Hildebrand F."/>
            <person name="Pallen M.J."/>
        </authorList>
    </citation>
    <scope>NUCLEOTIDE SEQUENCE</scope>
    <source>
        <strain evidence="6">ChiGjej4B4-12881</strain>
    </source>
</reference>
<evidence type="ECO:0000313" key="7">
    <source>
        <dbReference type="Proteomes" id="UP000886780"/>
    </source>
</evidence>
<evidence type="ECO:0000256" key="2">
    <source>
        <dbReference type="ARBA" id="ARBA00023015"/>
    </source>
</evidence>
<dbReference type="PRINTS" id="PR00039">
    <property type="entry name" value="HTHLYSR"/>
</dbReference>
<keyword evidence="4" id="KW-0804">Transcription</keyword>
<dbReference type="PANTHER" id="PTHR30346">
    <property type="entry name" value="TRANSCRIPTIONAL DUAL REGULATOR HCAR-RELATED"/>
    <property type="match status" value="1"/>
</dbReference>
<gene>
    <name evidence="6" type="ORF">IAA28_02595</name>
</gene>
<dbReference type="Gene3D" id="1.10.10.10">
    <property type="entry name" value="Winged helix-like DNA-binding domain superfamily/Winged helix DNA-binding domain"/>
    <property type="match status" value="1"/>
</dbReference>
<protein>
    <submittedName>
        <fullName evidence="6">LysR family transcriptional regulator</fullName>
    </submittedName>
</protein>
<dbReference type="InterPro" id="IPR000847">
    <property type="entry name" value="LysR_HTH_N"/>
</dbReference>
<dbReference type="GO" id="GO:0032993">
    <property type="term" value="C:protein-DNA complex"/>
    <property type="evidence" value="ECO:0007669"/>
    <property type="project" value="TreeGrafter"/>
</dbReference>
<evidence type="ECO:0000259" key="5">
    <source>
        <dbReference type="PROSITE" id="PS50931"/>
    </source>
</evidence>
<evidence type="ECO:0000313" key="6">
    <source>
        <dbReference type="EMBL" id="HIX51678.1"/>
    </source>
</evidence>
<keyword evidence="2" id="KW-0805">Transcription regulation</keyword>
<dbReference type="InterPro" id="IPR036390">
    <property type="entry name" value="WH_DNA-bd_sf"/>
</dbReference>
<dbReference type="InterPro" id="IPR005119">
    <property type="entry name" value="LysR_subst-bd"/>
</dbReference>
<dbReference type="GO" id="GO:0003700">
    <property type="term" value="F:DNA-binding transcription factor activity"/>
    <property type="evidence" value="ECO:0007669"/>
    <property type="project" value="InterPro"/>
</dbReference>
<name>A0A9D1W376_9FIRM</name>
<dbReference type="Pfam" id="PF03466">
    <property type="entry name" value="LysR_substrate"/>
    <property type="match status" value="1"/>
</dbReference>
<comment type="caution">
    <text evidence="6">The sequence shown here is derived from an EMBL/GenBank/DDBJ whole genome shotgun (WGS) entry which is preliminary data.</text>
</comment>
<dbReference type="SUPFAM" id="SSF46785">
    <property type="entry name" value="Winged helix' DNA-binding domain"/>
    <property type="match status" value="1"/>
</dbReference>
<dbReference type="PANTHER" id="PTHR30346:SF28">
    <property type="entry name" value="HTH-TYPE TRANSCRIPTIONAL REGULATOR CYNR"/>
    <property type="match status" value="1"/>
</dbReference>
<dbReference type="EMBL" id="DXEU01000046">
    <property type="protein sequence ID" value="HIX51678.1"/>
    <property type="molecule type" value="Genomic_DNA"/>
</dbReference>
<dbReference type="CDD" id="cd05466">
    <property type="entry name" value="PBP2_LTTR_substrate"/>
    <property type="match status" value="1"/>
</dbReference>
<sequence length="318" mass="34603">MNLERLEYFAAVAENLNFTRAAEDCHVAQTAISRHIAALESEVGCKLFYRTNRAVELTPAGKAFYSEILPMLEHYRRALEKARTAYSGPASALRLGIGQFEMGFVSQLFKEFHSLFPDIRLSVSQYPYSELMRRLEDGTVDVIFPHPDTRLPEGQREIQVQHIFTAAPGFLISAEAADSRFSSARRRGLQARDLSGENIVLLAESAGPLSGEAGTAQLEAAGIAPASITTVNSVSALFLMVKAGLGGAFIPSFMESELPEGLALLPQKILPARAYCSMILASSPNPAAGLFSGGILTSRTVMNGIKKRYLRQENCSIL</sequence>
<dbReference type="GO" id="GO:0003677">
    <property type="term" value="F:DNA binding"/>
    <property type="evidence" value="ECO:0007669"/>
    <property type="project" value="UniProtKB-KW"/>
</dbReference>
<organism evidence="6 7">
    <name type="scientific">Candidatus Lachnoclostridium stercoripullorum</name>
    <dbReference type="NCBI Taxonomy" id="2838635"/>
    <lineage>
        <taxon>Bacteria</taxon>
        <taxon>Bacillati</taxon>
        <taxon>Bacillota</taxon>
        <taxon>Clostridia</taxon>
        <taxon>Lachnospirales</taxon>
        <taxon>Lachnospiraceae</taxon>
    </lineage>
</organism>
<dbReference type="Pfam" id="PF00126">
    <property type="entry name" value="HTH_1"/>
    <property type="match status" value="1"/>
</dbReference>
<evidence type="ECO:0000256" key="4">
    <source>
        <dbReference type="ARBA" id="ARBA00023163"/>
    </source>
</evidence>
<feature type="domain" description="HTH lysR-type" evidence="5">
    <location>
        <begin position="1"/>
        <end position="58"/>
    </location>
</feature>
<dbReference type="PROSITE" id="PS50931">
    <property type="entry name" value="HTH_LYSR"/>
    <property type="match status" value="1"/>
</dbReference>
<keyword evidence="3" id="KW-0238">DNA-binding</keyword>
<dbReference type="SUPFAM" id="SSF53850">
    <property type="entry name" value="Periplasmic binding protein-like II"/>
    <property type="match status" value="1"/>
</dbReference>
<dbReference type="AlphaFoldDB" id="A0A9D1W376"/>
<comment type="similarity">
    <text evidence="1">Belongs to the LysR transcriptional regulatory family.</text>
</comment>
<proteinExistence type="inferred from homology"/>
<reference evidence="6" key="2">
    <citation type="submission" date="2021-04" db="EMBL/GenBank/DDBJ databases">
        <authorList>
            <person name="Gilroy R."/>
        </authorList>
    </citation>
    <scope>NUCLEOTIDE SEQUENCE</scope>
    <source>
        <strain evidence="6">ChiGjej4B4-12881</strain>
    </source>
</reference>
<dbReference type="InterPro" id="IPR036388">
    <property type="entry name" value="WH-like_DNA-bd_sf"/>
</dbReference>
<dbReference type="FunFam" id="1.10.10.10:FF:000001">
    <property type="entry name" value="LysR family transcriptional regulator"/>
    <property type="match status" value="1"/>
</dbReference>
<accession>A0A9D1W376</accession>